<dbReference type="AlphaFoldDB" id="A0A524RLZ1"/>
<comment type="caution">
    <text evidence="2">The sequence shown here is derived from an EMBL/GenBank/DDBJ whole genome shotgun (WGS) entry which is preliminary data.</text>
</comment>
<dbReference type="Pfam" id="PF04296">
    <property type="entry name" value="YlxR"/>
    <property type="match status" value="1"/>
</dbReference>
<dbReference type="PANTHER" id="PTHR34215">
    <property type="entry name" value="BLL0784 PROTEIN"/>
    <property type="match status" value="1"/>
</dbReference>
<dbReference type="EMBL" id="SRMO01000083">
    <property type="protein sequence ID" value="TGG91194.1"/>
    <property type="molecule type" value="Genomic_DNA"/>
</dbReference>
<name>A0A524RLZ1_9CHRO</name>
<gene>
    <name evidence="2" type="ORF">ERJ67_08625</name>
</gene>
<organism evidence="2 3">
    <name type="scientific">Aphanocapsa feldmannii 277cV</name>
    <dbReference type="NCBI Taxonomy" id="2507553"/>
    <lineage>
        <taxon>Bacteria</taxon>
        <taxon>Bacillati</taxon>
        <taxon>Cyanobacteriota</taxon>
        <taxon>Cyanophyceae</taxon>
        <taxon>Oscillatoriophycideae</taxon>
        <taxon>Chroococcales</taxon>
        <taxon>Microcystaceae</taxon>
        <taxon>Aphanocapsa</taxon>
    </lineage>
</organism>
<dbReference type="Proteomes" id="UP000317990">
    <property type="component" value="Unassembled WGS sequence"/>
</dbReference>
<evidence type="ECO:0000313" key="2">
    <source>
        <dbReference type="EMBL" id="TGG91194.1"/>
    </source>
</evidence>
<dbReference type="SUPFAM" id="SSF64376">
    <property type="entry name" value="YlxR-like"/>
    <property type="match status" value="1"/>
</dbReference>
<reference evidence="2 3" key="1">
    <citation type="journal article" date="2019" name="mSystems">
        <title>Life at home and on the roam: Genomic adaptions reflect the dual lifestyle of an intracellular, facultative symbiont.</title>
        <authorList>
            <person name="Burgsdorf I."/>
        </authorList>
    </citation>
    <scope>NUCLEOTIDE SEQUENCE [LARGE SCALE GENOMIC DNA]</scope>
    <source>
        <strain evidence="2">277cV</strain>
    </source>
</reference>
<dbReference type="InterPro" id="IPR007393">
    <property type="entry name" value="YlxR_dom"/>
</dbReference>
<dbReference type="InterPro" id="IPR035931">
    <property type="entry name" value="YlxR-like_sf"/>
</dbReference>
<dbReference type="Gene3D" id="3.30.1230.10">
    <property type="entry name" value="YlxR-like"/>
    <property type="match status" value="1"/>
</dbReference>
<feature type="domain" description="YlxR" evidence="1">
    <location>
        <begin position="8"/>
        <end position="78"/>
    </location>
</feature>
<evidence type="ECO:0000313" key="3">
    <source>
        <dbReference type="Proteomes" id="UP000317990"/>
    </source>
</evidence>
<accession>A0A524RLZ1</accession>
<evidence type="ECO:0000259" key="1">
    <source>
        <dbReference type="Pfam" id="PF04296"/>
    </source>
</evidence>
<dbReference type="PANTHER" id="PTHR34215:SF1">
    <property type="entry name" value="YLXR DOMAIN-CONTAINING PROTEIN"/>
    <property type="match status" value="1"/>
</dbReference>
<protein>
    <submittedName>
        <fullName evidence="2">YlxR family protein</fullName>
    </submittedName>
</protein>
<sequence>MSARPVLRRCVACRCLRDRDQLWRVIRLAVGGVALDRGFGRSAYLCPDAACLEDARKRRRLQRALRCNMDDVVYQALESRLQHPRQSCGRVAEAR</sequence>
<proteinExistence type="predicted"/>
<dbReference type="InterPro" id="IPR037465">
    <property type="entry name" value="YlxR"/>
</dbReference>